<gene>
    <name evidence="2" type="ORF">FRX31_015502</name>
</gene>
<feature type="compositionally biased region" description="Basic and acidic residues" evidence="1">
    <location>
        <begin position="29"/>
        <end position="45"/>
    </location>
</feature>
<dbReference type="EMBL" id="JABWDY010018109">
    <property type="protein sequence ID" value="KAF5194911.1"/>
    <property type="molecule type" value="Genomic_DNA"/>
</dbReference>
<evidence type="ECO:0000256" key="1">
    <source>
        <dbReference type="SAM" id="MobiDB-lite"/>
    </source>
</evidence>
<keyword evidence="3" id="KW-1185">Reference proteome</keyword>
<evidence type="ECO:0000313" key="2">
    <source>
        <dbReference type="EMBL" id="KAF5194911.1"/>
    </source>
</evidence>
<sequence>MLKNVLLNPYLRCMSQRFHETSVIAFKESLRKKEQPKRPPVDKGKPPGHNSYKPSRAGTKDDKNGINATKQGRGNEDALESVVELHGS</sequence>
<accession>A0A7J6WC63</accession>
<feature type="region of interest" description="Disordered" evidence="1">
    <location>
        <begin position="29"/>
        <end position="88"/>
    </location>
</feature>
<name>A0A7J6WC63_THATH</name>
<reference evidence="2 3" key="1">
    <citation type="submission" date="2020-06" db="EMBL/GenBank/DDBJ databases">
        <title>Transcriptomic and genomic resources for Thalictrum thalictroides and T. hernandezii: Facilitating candidate gene discovery in an emerging model plant lineage.</title>
        <authorList>
            <person name="Arias T."/>
            <person name="Riano-Pachon D.M."/>
            <person name="Di Stilio V.S."/>
        </authorList>
    </citation>
    <scope>NUCLEOTIDE SEQUENCE [LARGE SCALE GENOMIC DNA]</scope>
    <source>
        <strain evidence="3">cv. WT478/WT964</strain>
        <tissue evidence="2">Leaves</tissue>
    </source>
</reference>
<evidence type="ECO:0000313" key="3">
    <source>
        <dbReference type="Proteomes" id="UP000554482"/>
    </source>
</evidence>
<proteinExistence type="predicted"/>
<dbReference type="Proteomes" id="UP000554482">
    <property type="component" value="Unassembled WGS sequence"/>
</dbReference>
<comment type="caution">
    <text evidence="2">The sequence shown here is derived from an EMBL/GenBank/DDBJ whole genome shotgun (WGS) entry which is preliminary data.</text>
</comment>
<protein>
    <submittedName>
        <fullName evidence="2">Uncharacterized protein</fullName>
    </submittedName>
</protein>
<organism evidence="2 3">
    <name type="scientific">Thalictrum thalictroides</name>
    <name type="common">Rue-anemone</name>
    <name type="synonym">Anemone thalictroides</name>
    <dbReference type="NCBI Taxonomy" id="46969"/>
    <lineage>
        <taxon>Eukaryota</taxon>
        <taxon>Viridiplantae</taxon>
        <taxon>Streptophyta</taxon>
        <taxon>Embryophyta</taxon>
        <taxon>Tracheophyta</taxon>
        <taxon>Spermatophyta</taxon>
        <taxon>Magnoliopsida</taxon>
        <taxon>Ranunculales</taxon>
        <taxon>Ranunculaceae</taxon>
        <taxon>Thalictroideae</taxon>
        <taxon>Thalictrum</taxon>
    </lineage>
</organism>
<dbReference type="AlphaFoldDB" id="A0A7J6WC63"/>